<comment type="caution">
    <text evidence="1">The sequence shown here is derived from an EMBL/GenBank/DDBJ whole genome shotgun (WGS) entry which is preliminary data.</text>
</comment>
<evidence type="ECO:0000313" key="1">
    <source>
        <dbReference type="EMBL" id="KAK7493914.1"/>
    </source>
</evidence>
<protein>
    <submittedName>
        <fullName evidence="1">Uncharacterized protein</fullName>
    </submittedName>
</protein>
<keyword evidence="2" id="KW-1185">Reference proteome</keyword>
<dbReference type="AlphaFoldDB" id="A0ABD0L467"/>
<dbReference type="EMBL" id="JACVVK020000088">
    <property type="protein sequence ID" value="KAK7493914.1"/>
    <property type="molecule type" value="Genomic_DNA"/>
</dbReference>
<name>A0ABD0L467_9CAEN</name>
<organism evidence="1 2">
    <name type="scientific">Batillaria attramentaria</name>
    <dbReference type="NCBI Taxonomy" id="370345"/>
    <lineage>
        <taxon>Eukaryota</taxon>
        <taxon>Metazoa</taxon>
        <taxon>Spiralia</taxon>
        <taxon>Lophotrochozoa</taxon>
        <taxon>Mollusca</taxon>
        <taxon>Gastropoda</taxon>
        <taxon>Caenogastropoda</taxon>
        <taxon>Sorbeoconcha</taxon>
        <taxon>Cerithioidea</taxon>
        <taxon>Batillariidae</taxon>
        <taxon>Batillaria</taxon>
    </lineage>
</organism>
<accession>A0ABD0L467</accession>
<gene>
    <name evidence="1" type="ORF">BaRGS_00014796</name>
</gene>
<sequence length="87" mass="9364">MADSNLQHCIQVVIGTNRGARGYSCLPLVLFTCVGNEALATRRPQTARHAATHGHMTQSLQTELGYSATAATWSSTKLNTGTRNSLF</sequence>
<proteinExistence type="predicted"/>
<reference evidence="1 2" key="1">
    <citation type="journal article" date="2023" name="Sci. Data">
        <title>Genome assembly of the Korean intertidal mud-creeper Batillaria attramentaria.</title>
        <authorList>
            <person name="Patra A.K."/>
            <person name="Ho P.T."/>
            <person name="Jun S."/>
            <person name="Lee S.J."/>
            <person name="Kim Y."/>
            <person name="Won Y.J."/>
        </authorList>
    </citation>
    <scope>NUCLEOTIDE SEQUENCE [LARGE SCALE GENOMIC DNA]</scope>
    <source>
        <strain evidence="1">Wonlab-2016</strain>
    </source>
</reference>
<evidence type="ECO:0000313" key="2">
    <source>
        <dbReference type="Proteomes" id="UP001519460"/>
    </source>
</evidence>
<dbReference type="Proteomes" id="UP001519460">
    <property type="component" value="Unassembled WGS sequence"/>
</dbReference>